<evidence type="ECO:0000313" key="13">
    <source>
        <dbReference type="Proteomes" id="UP000240509"/>
    </source>
</evidence>
<evidence type="ECO:0000256" key="4">
    <source>
        <dbReference type="ARBA" id="ARBA00011991"/>
    </source>
</evidence>
<evidence type="ECO:0000256" key="6">
    <source>
        <dbReference type="ARBA" id="ARBA00022573"/>
    </source>
</evidence>
<evidence type="ECO:0000256" key="5">
    <source>
        <dbReference type="ARBA" id="ARBA00015486"/>
    </source>
</evidence>
<evidence type="ECO:0000313" key="12">
    <source>
        <dbReference type="EMBL" id="PTL40025.1"/>
    </source>
</evidence>
<reference evidence="12 13" key="1">
    <citation type="submission" date="2018-03" db="EMBL/GenBank/DDBJ databases">
        <title>Alkalicoccus saliphilus sp. nov., isolated from a mineral pool.</title>
        <authorList>
            <person name="Zhao B."/>
        </authorList>
    </citation>
    <scope>NUCLEOTIDE SEQUENCE [LARGE SCALE GENOMIC DNA]</scope>
    <source>
        <strain evidence="12 13">6AG</strain>
    </source>
</reference>
<dbReference type="FunFam" id="3.40.50.10210:FF:000001">
    <property type="entry name" value="Nicotinate-nucleotide--dimethylbenzimidazole phosphoribosyltransferase"/>
    <property type="match status" value="1"/>
</dbReference>
<dbReference type="InterPro" id="IPR017846">
    <property type="entry name" value="Nict_dMeBzImd_PRibTrfase_bact"/>
</dbReference>
<dbReference type="NCBIfam" id="NF000996">
    <property type="entry name" value="PRK00105.1"/>
    <property type="match status" value="1"/>
</dbReference>
<dbReference type="RefSeq" id="WP_107583614.1">
    <property type="nucleotide sequence ID" value="NZ_PZJJ01000003.1"/>
</dbReference>
<dbReference type="Gene3D" id="3.40.50.10210">
    <property type="match status" value="1"/>
</dbReference>
<proteinExistence type="inferred from homology"/>
<protein>
    <recommendedName>
        <fullName evidence="5 11">Nicotinate-nucleotide--dimethylbenzimidazole phosphoribosyltransferase</fullName>
        <shortName evidence="11">NN:DBI PRT</shortName>
        <ecNumber evidence="4 11">2.4.2.21</ecNumber>
    </recommendedName>
    <alternativeName>
        <fullName evidence="9 11">N(1)-alpha-phosphoribosyltransferase</fullName>
    </alternativeName>
</protein>
<dbReference type="UniPathway" id="UPA00061">
    <property type="reaction ID" value="UER00516"/>
</dbReference>
<dbReference type="PANTHER" id="PTHR43463">
    <property type="entry name" value="NICOTINATE-NUCLEOTIDE--DIMETHYLBENZIMIDAZOLE PHOSPHORIBOSYLTRANSFERASE"/>
    <property type="match status" value="1"/>
</dbReference>
<keyword evidence="8 11" id="KW-0808">Transferase</keyword>
<comment type="similarity">
    <text evidence="3 11">Belongs to the CobT family.</text>
</comment>
<evidence type="ECO:0000256" key="2">
    <source>
        <dbReference type="ARBA" id="ARBA00005049"/>
    </source>
</evidence>
<dbReference type="NCBIfam" id="TIGR03160">
    <property type="entry name" value="cobT_DBIPRT"/>
    <property type="match status" value="1"/>
</dbReference>
<name>A0A2T4U9F4_9BACI</name>
<sequence length="342" mass="35074">MGNWRKSAAGIQPRNKKAESDMEMHLNNLTKPAGSLGRLEELAVKLAGMQGIPDVSHPAVLVFAGDHGVTEEGVSLYGQELTSLMVKNFVQGGAAINVLAKEIGASVTVTDIGVKGETPGAESKKVKNGTGNIAVEAAMSLEEAEQALNAGADTAAEAIEKGAKLIIPGDMGIGNTTVSSALIAAWTGAGVNDISGNGTGVTGTQLRLKQDVIRRAVRRISCTEPLDILAELGGLEHAAMAGAMIEAAGRKTPILVDGFIASAAALAAEKLAPLSKEYFIFGHRSAEAGHGRALEMMGGEPLLDLQLRLGEGTGAAAAYPLVSMAAAVVREMAVFSDLGIDA</sequence>
<dbReference type="SUPFAM" id="SSF52733">
    <property type="entry name" value="Nicotinate mononucleotide:5,6-dimethylbenzimidazole phosphoribosyltransferase (CobT)"/>
    <property type="match status" value="1"/>
</dbReference>
<gene>
    <name evidence="11 12" type="primary">cobT</name>
    <name evidence="12" type="ORF">C6Y45_03380</name>
</gene>
<dbReference type="CDD" id="cd02439">
    <property type="entry name" value="DMB-PRT_CobT"/>
    <property type="match status" value="1"/>
</dbReference>
<comment type="function">
    <text evidence="1 11">Catalyzes the synthesis of alpha-ribazole-5'-phosphate from nicotinate mononucleotide (NAMN) and 5,6-dimethylbenzimidazole (DMB).</text>
</comment>
<dbReference type="Pfam" id="PF02277">
    <property type="entry name" value="DBI_PRT"/>
    <property type="match status" value="1"/>
</dbReference>
<evidence type="ECO:0000256" key="1">
    <source>
        <dbReference type="ARBA" id="ARBA00002197"/>
    </source>
</evidence>
<dbReference type="GO" id="GO:0009236">
    <property type="term" value="P:cobalamin biosynthetic process"/>
    <property type="evidence" value="ECO:0007669"/>
    <property type="project" value="UniProtKB-UniRule"/>
</dbReference>
<dbReference type="InterPro" id="IPR003200">
    <property type="entry name" value="Nict_dMeBzImd_PRibTrfase"/>
</dbReference>
<evidence type="ECO:0000256" key="3">
    <source>
        <dbReference type="ARBA" id="ARBA00007110"/>
    </source>
</evidence>
<keyword evidence="13" id="KW-1185">Reference proteome</keyword>
<comment type="catalytic activity">
    <reaction evidence="10 11">
        <text>5,6-dimethylbenzimidazole + nicotinate beta-D-ribonucleotide = alpha-ribazole 5'-phosphate + nicotinate + H(+)</text>
        <dbReference type="Rhea" id="RHEA:11196"/>
        <dbReference type="ChEBI" id="CHEBI:15378"/>
        <dbReference type="ChEBI" id="CHEBI:15890"/>
        <dbReference type="ChEBI" id="CHEBI:32544"/>
        <dbReference type="ChEBI" id="CHEBI:57502"/>
        <dbReference type="ChEBI" id="CHEBI:57918"/>
        <dbReference type="EC" id="2.4.2.21"/>
    </reaction>
</comment>
<dbReference type="EMBL" id="PZJJ01000003">
    <property type="protein sequence ID" value="PTL40025.1"/>
    <property type="molecule type" value="Genomic_DNA"/>
</dbReference>
<accession>A0A2T4U9F4</accession>
<dbReference type="Gene3D" id="1.10.1610.10">
    <property type="match status" value="1"/>
</dbReference>
<keyword evidence="6 11" id="KW-0169">Cobalamin biosynthesis</keyword>
<dbReference type="EC" id="2.4.2.21" evidence="4 11"/>
<evidence type="ECO:0000256" key="9">
    <source>
        <dbReference type="ARBA" id="ARBA00030686"/>
    </source>
</evidence>
<dbReference type="Proteomes" id="UP000240509">
    <property type="component" value="Unassembled WGS sequence"/>
</dbReference>
<evidence type="ECO:0000256" key="11">
    <source>
        <dbReference type="HAMAP-Rule" id="MF_00230"/>
    </source>
</evidence>
<dbReference type="PANTHER" id="PTHR43463:SF1">
    <property type="entry name" value="NICOTINATE-NUCLEOTIDE--DIMETHYLBENZIMIDAZOLE PHOSPHORIBOSYLTRANSFERASE"/>
    <property type="match status" value="1"/>
</dbReference>
<dbReference type="GO" id="GO:0008939">
    <property type="term" value="F:nicotinate-nucleotide-dimethylbenzimidazole phosphoribosyltransferase activity"/>
    <property type="evidence" value="ECO:0007669"/>
    <property type="project" value="UniProtKB-UniRule"/>
</dbReference>
<evidence type="ECO:0000256" key="10">
    <source>
        <dbReference type="ARBA" id="ARBA00047340"/>
    </source>
</evidence>
<organism evidence="12 13">
    <name type="scientific">Alkalicoccus saliphilus</name>
    <dbReference type="NCBI Taxonomy" id="200989"/>
    <lineage>
        <taxon>Bacteria</taxon>
        <taxon>Bacillati</taxon>
        <taxon>Bacillota</taxon>
        <taxon>Bacilli</taxon>
        <taxon>Bacillales</taxon>
        <taxon>Bacillaceae</taxon>
        <taxon>Alkalicoccus</taxon>
    </lineage>
</organism>
<evidence type="ECO:0000256" key="8">
    <source>
        <dbReference type="ARBA" id="ARBA00022679"/>
    </source>
</evidence>
<dbReference type="HAMAP" id="MF_00230">
    <property type="entry name" value="CobT"/>
    <property type="match status" value="1"/>
</dbReference>
<dbReference type="InterPro" id="IPR036087">
    <property type="entry name" value="Nict_dMeBzImd_PRibTrfase_sf"/>
</dbReference>
<dbReference type="AlphaFoldDB" id="A0A2T4U9F4"/>
<comment type="caution">
    <text evidence="12">The sequence shown here is derived from an EMBL/GenBank/DDBJ whole genome shotgun (WGS) entry which is preliminary data.</text>
</comment>
<comment type="pathway">
    <text evidence="2 11">Nucleoside biosynthesis; alpha-ribazole biosynthesis; alpha-ribazole from 5,6-dimethylbenzimidazole: step 1/2.</text>
</comment>
<feature type="active site" description="Proton acceptor" evidence="11">
    <location>
        <position position="311"/>
    </location>
</feature>
<dbReference type="OrthoDB" id="9781491at2"/>
<keyword evidence="7 11" id="KW-0328">Glycosyltransferase</keyword>
<evidence type="ECO:0000256" key="7">
    <source>
        <dbReference type="ARBA" id="ARBA00022676"/>
    </source>
</evidence>
<dbReference type="InterPro" id="IPR023195">
    <property type="entry name" value="Nict_dMeBzImd_PRibTrfase_N"/>
</dbReference>